<dbReference type="GO" id="GO:0005576">
    <property type="term" value="C:extracellular region"/>
    <property type="evidence" value="ECO:0007669"/>
    <property type="project" value="InterPro"/>
</dbReference>
<dbReference type="Pfam" id="PF00734">
    <property type="entry name" value="CBM_1"/>
    <property type="match status" value="3"/>
</dbReference>
<dbReference type="STRING" id="1081105.A0A166WSP7"/>
<name>A0A166WSP7_METRR</name>
<evidence type="ECO:0000256" key="1">
    <source>
        <dbReference type="ARBA" id="ARBA00022729"/>
    </source>
</evidence>
<feature type="domain" description="CBM1" evidence="4">
    <location>
        <begin position="397"/>
        <end position="433"/>
    </location>
</feature>
<comment type="caution">
    <text evidence="5">The sequence shown here is derived from an EMBL/GenBank/DDBJ whole genome shotgun (WGS) entry which is preliminary data.</text>
</comment>
<dbReference type="PROSITE" id="PS51164">
    <property type="entry name" value="CBM1_2"/>
    <property type="match status" value="3"/>
</dbReference>
<feature type="signal peptide" evidence="3">
    <location>
        <begin position="1"/>
        <end position="19"/>
    </location>
</feature>
<keyword evidence="6" id="KW-1185">Reference proteome</keyword>
<dbReference type="InterPro" id="IPR000254">
    <property type="entry name" value="CBD"/>
</dbReference>
<dbReference type="EMBL" id="AZHC01000045">
    <property type="protein sequence ID" value="OAA35051.1"/>
    <property type="molecule type" value="Genomic_DNA"/>
</dbReference>
<feature type="domain" description="CBM1" evidence="4">
    <location>
        <begin position="468"/>
        <end position="504"/>
    </location>
</feature>
<dbReference type="AlphaFoldDB" id="A0A166WSP7"/>
<evidence type="ECO:0000313" key="5">
    <source>
        <dbReference type="EMBL" id="OAA35051.1"/>
    </source>
</evidence>
<feature type="region of interest" description="Disordered" evidence="2">
    <location>
        <begin position="200"/>
        <end position="305"/>
    </location>
</feature>
<feature type="compositionally biased region" description="Pro residues" evidence="2">
    <location>
        <begin position="262"/>
        <end position="275"/>
    </location>
</feature>
<accession>A0A166WSP7</accession>
<keyword evidence="1 3" id="KW-0732">Signal</keyword>
<dbReference type="OrthoDB" id="2342176at2759"/>
<dbReference type="PROSITE" id="PS00562">
    <property type="entry name" value="CBM1_1"/>
    <property type="match status" value="2"/>
</dbReference>
<feature type="chain" id="PRO_5007881987" evidence="3">
    <location>
        <begin position="20"/>
        <end position="506"/>
    </location>
</feature>
<protein>
    <submittedName>
        <fullName evidence="5">Cellulose-binding domain protein</fullName>
    </submittedName>
</protein>
<proteinExistence type="predicted"/>
<feature type="domain" description="CBM1" evidence="4">
    <location>
        <begin position="307"/>
        <end position="343"/>
    </location>
</feature>
<gene>
    <name evidence="5" type="ORF">NOR_08143</name>
</gene>
<evidence type="ECO:0000313" key="6">
    <source>
        <dbReference type="Proteomes" id="UP000243498"/>
    </source>
</evidence>
<reference evidence="5 6" key="1">
    <citation type="journal article" date="2016" name="Genome Biol. Evol.">
        <title>Divergent and convergent evolution of fungal pathogenicity.</title>
        <authorList>
            <person name="Shang Y."/>
            <person name="Xiao G."/>
            <person name="Zheng P."/>
            <person name="Cen K."/>
            <person name="Zhan S."/>
            <person name="Wang C."/>
        </authorList>
    </citation>
    <scope>NUCLEOTIDE SEQUENCE [LARGE SCALE GENOMIC DNA]</scope>
    <source>
        <strain evidence="5 6">RCEF 4871</strain>
    </source>
</reference>
<dbReference type="SMART" id="SM00236">
    <property type="entry name" value="fCBD"/>
    <property type="match status" value="3"/>
</dbReference>
<evidence type="ECO:0000259" key="4">
    <source>
        <dbReference type="PROSITE" id="PS51164"/>
    </source>
</evidence>
<dbReference type="InterPro" id="IPR035971">
    <property type="entry name" value="CBD_sf"/>
</dbReference>
<organism evidence="5 6">
    <name type="scientific">Metarhizium rileyi (strain RCEF 4871)</name>
    <name type="common">Nomuraea rileyi</name>
    <dbReference type="NCBI Taxonomy" id="1649241"/>
    <lineage>
        <taxon>Eukaryota</taxon>
        <taxon>Fungi</taxon>
        <taxon>Dikarya</taxon>
        <taxon>Ascomycota</taxon>
        <taxon>Pezizomycotina</taxon>
        <taxon>Sordariomycetes</taxon>
        <taxon>Hypocreomycetidae</taxon>
        <taxon>Hypocreales</taxon>
        <taxon>Clavicipitaceae</taxon>
        <taxon>Metarhizium</taxon>
    </lineage>
</organism>
<evidence type="ECO:0000256" key="2">
    <source>
        <dbReference type="SAM" id="MobiDB-lite"/>
    </source>
</evidence>
<dbReference type="GO" id="GO:0030248">
    <property type="term" value="F:cellulose binding"/>
    <property type="evidence" value="ECO:0007669"/>
    <property type="project" value="InterPro"/>
</dbReference>
<feature type="region of interest" description="Disordered" evidence="2">
    <location>
        <begin position="350"/>
        <end position="391"/>
    </location>
</feature>
<dbReference type="PANTHER" id="PTHR36182:SF1">
    <property type="entry name" value="PROTEIN, PUTATIVE (AFU_ORTHOLOGUE AFUA_6G10930)-RELATED"/>
    <property type="match status" value="1"/>
</dbReference>
<evidence type="ECO:0000256" key="3">
    <source>
        <dbReference type="SAM" id="SignalP"/>
    </source>
</evidence>
<dbReference type="GO" id="GO:0005975">
    <property type="term" value="P:carbohydrate metabolic process"/>
    <property type="evidence" value="ECO:0007669"/>
    <property type="project" value="InterPro"/>
</dbReference>
<dbReference type="Gene3D" id="2.70.50.70">
    <property type="match status" value="1"/>
</dbReference>
<feature type="compositionally biased region" description="Polar residues" evidence="2">
    <location>
        <begin position="209"/>
        <end position="218"/>
    </location>
</feature>
<dbReference type="SUPFAM" id="SSF57180">
    <property type="entry name" value="Cellulose-binding domain"/>
    <property type="match status" value="3"/>
</dbReference>
<feature type="compositionally biased region" description="Polar residues" evidence="2">
    <location>
        <begin position="226"/>
        <end position="246"/>
    </location>
</feature>
<sequence>MLPQLTALLALGEASLTAAHMEMTWPPPFRSSRNPHRTKVDYDMTSPLQSGGSNFPCKGYHSLYNTDEGRSVVEWEAGQVYNFTVGGSATHGGGSCQVSLSYDQGSTWTVIRSYIGNCPLKSTWDFTIPADTPTGDAIFAWSWFNRVGNREMYMNCARVTIQNSRGGGSMNGESSFYDGPAMFVANVGKQCSTLEGSDVLFPNPGPATDNVSQRTSNPVGRGCPVVSSSSGNENQPITGSTEQAGSQPDELPAGYPAAGSPSGPPSPFNPNPHPPSFSSEPVELSYPSPPPSNLEPVQPSTSPPSQWLANIGEQCGGFLWSGPTACYAGLTCQYQNPWLYQCVSDAQSPQEANNVGSGFTEGSYLATAQPGPSDPWDPPSSSSPNNLDFDTQNQAMSGAKLWEQCGGRYWQGTTTCVSGLTCQVQTAWYSQCIPGGPQQQAQRPGMRPSIVDRPVAVSEPAPASAAVSLVKIWGQCGGSSWKGSTVCEKGLRCYRQSVWYSQCVSS</sequence>
<dbReference type="PANTHER" id="PTHR36182">
    <property type="entry name" value="PROTEIN, PUTATIVE (AFU_ORTHOLOGUE AFUA_6G10930)-RELATED"/>
    <property type="match status" value="1"/>
</dbReference>
<dbReference type="Proteomes" id="UP000243498">
    <property type="component" value="Unassembled WGS sequence"/>
</dbReference>